<protein>
    <submittedName>
        <fullName evidence="2">Uncharacterized protein</fullName>
    </submittedName>
</protein>
<evidence type="ECO:0000313" key="3">
    <source>
        <dbReference type="Proteomes" id="UP001190700"/>
    </source>
</evidence>
<organism evidence="2 3">
    <name type="scientific">Cymbomonas tetramitiformis</name>
    <dbReference type="NCBI Taxonomy" id="36881"/>
    <lineage>
        <taxon>Eukaryota</taxon>
        <taxon>Viridiplantae</taxon>
        <taxon>Chlorophyta</taxon>
        <taxon>Pyramimonadophyceae</taxon>
        <taxon>Pyramimonadales</taxon>
        <taxon>Pyramimonadaceae</taxon>
        <taxon>Cymbomonas</taxon>
    </lineage>
</organism>
<reference evidence="2 3" key="1">
    <citation type="journal article" date="2015" name="Genome Biol. Evol.">
        <title>Comparative Genomics of a Bacterivorous Green Alga Reveals Evolutionary Causalities and Consequences of Phago-Mixotrophic Mode of Nutrition.</title>
        <authorList>
            <person name="Burns J.A."/>
            <person name="Paasch A."/>
            <person name="Narechania A."/>
            <person name="Kim E."/>
        </authorList>
    </citation>
    <scope>NUCLEOTIDE SEQUENCE [LARGE SCALE GENOMIC DNA]</scope>
    <source>
        <strain evidence="2 3">PLY_AMNH</strain>
    </source>
</reference>
<dbReference type="Proteomes" id="UP001190700">
    <property type="component" value="Unassembled WGS sequence"/>
</dbReference>
<sequence length="151" mass="16617">MVTELHWSFQDPGAYSEVLEGWVEDLYSTLPKGLVNPIKGNIKVRAVLLAHISWISQRLDTPEGAEPGAARSVDLPAGFLDRGSGKEMVVASPNADDEEEEAQVEKGALAVHDPPNEHAEKKEEEEEGTQKRAASEKGGSQKAQKNWRCWK</sequence>
<dbReference type="AlphaFoldDB" id="A0AAE0KVE7"/>
<accession>A0AAE0KVE7</accession>
<name>A0AAE0KVE7_9CHLO</name>
<feature type="compositionally biased region" description="Basic and acidic residues" evidence="1">
    <location>
        <begin position="114"/>
        <end position="135"/>
    </location>
</feature>
<proteinExistence type="predicted"/>
<keyword evidence="3" id="KW-1185">Reference proteome</keyword>
<evidence type="ECO:0000256" key="1">
    <source>
        <dbReference type="SAM" id="MobiDB-lite"/>
    </source>
</evidence>
<dbReference type="EMBL" id="LGRX02016577">
    <property type="protein sequence ID" value="KAK3261890.1"/>
    <property type="molecule type" value="Genomic_DNA"/>
</dbReference>
<comment type="caution">
    <text evidence="2">The sequence shown here is derived from an EMBL/GenBank/DDBJ whole genome shotgun (WGS) entry which is preliminary data.</text>
</comment>
<gene>
    <name evidence="2" type="ORF">CYMTET_29226</name>
</gene>
<evidence type="ECO:0000313" key="2">
    <source>
        <dbReference type="EMBL" id="KAK3261890.1"/>
    </source>
</evidence>
<feature type="region of interest" description="Disordered" evidence="1">
    <location>
        <begin position="83"/>
        <end position="151"/>
    </location>
</feature>